<evidence type="ECO:0000256" key="1">
    <source>
        <dbReference type="SAM" id="MobiDB-lite"/>
    </source>
</evidence>
<feature type="compositionally biased region" description="Acidic residues" evidence="1">
    <location>
        <begin position="79"/>
        <end position="93"/>
    </location>
</feature>
<name>A0AAV6P6U9_9ROSI</name>
<feature type="compositionally biased region" description="Basic and acidic residues" evidence="1">
    <location>
        <begin position="63"/>
        <end position="78"/>
    </location>
</feature>
<keyword evidence="3" id="KW-1185">Reference proteome</keyword>
<feature type="region of interest" description="Disordered" evidence="1">
    <location>
        <begin position="63"/>
        <end position="127"/>
    </location>
</feature>
<accession>A0AAV6P6U9</accession>
<evidence type="ECO:0000313" key="3">
    <source>
        <dbReference type="Proteomes" id="UP000685013"/>
    </source>
</evidence>
<gene>
    <name evidence="2" type="ORF">SDJN03_01118</name>
</gene>
<organism evidence="2 3">
    <name type="scientific">Cucurbita argyrosperma subsp. sororia</name>
    <dbReference type="NCBI Taxonomy" id="37648"/>
    <lineage>
        <taxon>Eukaryota</taxon>
        <taxon>Viridiplantae</taxon>
        <taxon>Streptophyta</taxon>
        <taxon>Embryophyta</taxon>
        <taxon>Tracheophyta</taxon>
        <taxon>Spermatophyta</taxon>
        <taxon>Magnoliopsida</taxon>
        <taxon>eudicotyledons</taxon>
        <taxon>Gunneridae</taxon>
        <taxon>Pentapetalae</taxon>
        <taxon>rosids</taxon>
        <taxon>fabids</taxon>
        <taxon>Cucurbitales</taxon>
        <taxon>Cucurbitaceae</taxon>
        <taxon>Cucurbiteae</taxon>
        <taxon>Cucurbita</taxon>
    </lineage>
</organism>
<comment type="caution">
    <text evidence="2">The sequence shown here is derived from an EMBL/GenBank/DDBJ whole genome shotgun (WGS) entry which is preliminary data.</text>
</comment>
<dbReference type="EMBL" id="JAGKQH010000001">
    <property type="protein sequence ID" value="KAG6607776.1"/>
    <property type="molecule type" value="Genomic_DNA"/>
</dbReference>
<dbReference type="AlphaFoldDB" id="A0AAV6P6U9"/>
<sequence>METVKNENHRWIQTISVTVKPNDNRKKQNLDGKNNRLYDSSILRFFRMFLLLDLDRKAEYGSKVEEAWERQGGERTEIEGEEEEFEVSEPSEEEGSRTAEMEGVEIQRKEEEDEEDGEEREEPGKSLRDFGSYIVRIANESNGNGPYLEEAGEFAVH</sequence>
<proteinExistence type="predicted"/>
<evidence type="ECO:0000313" key="2">
    <source>
        <dbReference type="EMBL" id="KAG6607776.1"/>
    </source>
</evidence>
<dbReference type="Proteomes" id="UP000685013">
    <property type="component" value="Chromosome 1"/>
</dbReference>
<reference evidence="2 3" key="1">
    <citation type="journal article" date="2021" name="Hortic Res">
        <title>The domestication of Cucurbita argyrosperma as revealed by the genome of its wild relative.</title>
        <authorList>
            <person name="Barrera-Redondo J."/>
            <person name="Sanchez-de la Vega G."/>
            <person name="Aguirre-Liguori J.A."/>
            <person name="Castellanos-Morales G."/>
            <person name="Gutierrez-Guerrero Y.T."/>
            <person name="Aguirre-Dugua X."/>
            <person name="Aguirre-Planter E."/>
            <person name="Tenaillon M.I."/>
            <person name="Lira-Saade R."/>
            <person name="Eguiarte L.E."/>
        </authorList>
    </citation>
    <scope>NUCLEOTIDE SEQUENCE [LARGE SCALE GENOMIC DNA]</scope>
    <source>
        <strain evidence="2">JBR-2021</strain>
    </source>
</reference>
<protein>
    <submittedName>
        <fullName evidence="2">Uncharacterized protein</fullName>
    </submittedName>
</protein>
<feature type="compositionally biased region" description="Basic and acidic residues" evidence="1">
    <location>
        <begin position="94"/>
        <end position="110"/>
    </location>
</feature>
<feature type="compositionally biased region" description="Acidic residues" evidence="1">
    <location>
        <begin position="111"/>
        <end position="121"/>
    </location>
</feature>
<feature type="non-terminal residue" evidence="2">
    <location>
        <position position="1"/>
    </location>
</feature>